<evidence type="ECO:0000256" key="1">
    <source>
        <dbReference type="SAM" id="SignalP"/>
    </source>
</evidence>
<reference evidence="2" key="1">
    <citation type="journal article" date="2021" name="Proc. Natl. Acad. Sci. U.S.A.">
        <title>Three genomes in the algal genus Volvox reveal the fate of a haploid sex-determining region after a transition to homothallism.</title>
        <authorList>
            <person name="Yamamoto K."/>
            <person name="Hamaji T."/>
            <person name="Kawai-Toyooka H."/>
            <person name="Matsuzaki R."/>
            <person name="Takahashi F."/>
            <person name="Nishimura Y."/>
            <person name="Kawachi M."/>
            <person name="Noguchi H."/>
            <person name="Minakuchi Y."/>
            <person name="Umen J.G."/>
            <person name="Toyoda A."/>
            <person name="Nozaki H."/>
        </authorList>
    </citation>
    <scope>NUCLEOTIDE SEQUENCE</scope>
    <source>
        <strain evidence="2">NIES-3786</strain>
    </source>
</reference>
<dbReference type="AlphaFoldDB" id="A0A8J4CVR4"/>
<feature type="non-terminal residue" evidence="2">
    <location>
        <position position="1"/>
    </location>
</feature>
<accession>A0A8J4CVR4</accession>
<feature type="chain" id="PRO_5035278557" evidence="1">
    <location>
        <begin position="19"/>
        <end position="133"/>
    </location>
</feature>
<evidence type="ECO:0000313" key="3">
    <source>
        <dbReference type="Proteomes" id="UP000747110"/>
    </source>
</evidence>
<dbReference type="OrthoDB" id="510159at2759"/>
<feature type="signal peptide" evidence="1">
    <location>
        <begin position="1"/>
        <end position="18"/>
    </location>
</feature>
<name>A0A8J4CVR4_9CHLO</name>
<gene>
    <name evidence="2" type="ORF">Vretifemale_18421</name>
</gene>
<dbReference type="Proteomes" id="UP000747110">
    <property type="component" value="Unassembled WGS sequence"/>
</dbReference>
<comment type="caution">
    <text evidence="2">The sequence shown here is derived from an EMBL/GenBank/DDBJ whole genome shotgun (WGS) entry which is preliminary data.</text>
</comment>
<sequence>LFIYLLLFIIIIIERLNANACVIYGSCPPRYSAIRKTASKNICKNVISDLESVLGPVPERQMQSYTSIQEVYGAPRMQLASLPRDMLKKLVEGLGCDFYEVLQPLRDIRPLNGGPGYSDDMVMYVRGLNFELE</sequence>
<keyword evidence="3" id="KW-1185">Reference proteome</keyword>
<proteinExistence type="predicted"/>
<organism evidence="2 3">
    <name type="scientific">Volvox reticuliferus</name>
    <dbReference type="NCBI Taxonomy" id="1737510"/>
    <lineage>
        <taxon>Eukaryota</taxon>
        <taxon>Viridiplantae</taxon>
        <taxon>Chlorophyta</taxon>
        <taxon>core chlorophytes</taxon>
        <taxon>Chlorophyceae</taxon>
        <taxon>CS clade</taxon>
        <taxon>Chlamydomonadales</taxon>
        <taxon>Volvocaceae</taxon>
        <taxon>Volvox</taxon>
    </lineage>
</organism>
<keyword evidence="1" id="KW-0732">Signal</keyword>
<protein>
    <submittedName>
        <fullName evidence="2">Uncharacterized protein</fullName>
    </submittedName>
</protein>
<dbReference type="EMBL" id="BNCP01000060">
    <property type="protein sequence ID" value="GIL90741.1"/>
    <property type="molecule type" value="Genomic_DNA"/>
</dbReference>
<evidence type="ECO:0000313" key="2">
    <source>
        <dbReference type="EMBL" id="GIL90741.1"/>
    </source>
</evidence>